<dbReference type="PANTHER" id="PTHR42736">
    <property type="entry name" value="PROTEIN-GLUTAMINE GAMMA-GLUTAMYLTRANSFERASE"/>
    <property type="match status" value="1"/>
</dbReference>
<dbReference type="Proteomes" id="UP000285317">
    <property type="component" value="Chromosome"/>
</dbReference>
<evidence type="ECO:0000259" key="3">
    <source>
        <dbReference type="SMART" id="SM00460"/>
    </source>
</evidence>
<feature type="transmembrane region" description="Helical" evidence="2">
    <location>
        <begin position="80"/>
        <end position="104"/>
    </location>
</feature>
<dbReference type="InterPro" id="IPR038765">
    <property type="entry name" value="Papain-like_cys_pep_sf"/>
</dbReference>
<name>A0A3Q9UW50_9MICO</name>
<evidence type="ECO:0000256" key="1">
    <source>
        <dbReference type="SAM" id="MobiDB-lite"/>
    </source>
</evidence>
<gene>
    <name evidence="4" type="ORF">C1I64_03755</name>
</gene>
<feature type="transmembrane region" description="Helical" evidence="2">
    <location>
        <begin position="47"/>
        <end position="68"/>
    </location>
</feature>
<evidence type="ECO:0000313" key="4">
    <source>
        <dbReference type="EMBL" id="AZZ51246.1"/>
    </source>
</evidence>
<dbReference type="SUPFAM" id="SSF54001">
    <property type="entry name" value="Cysteine proteinases"/>
    <property type="match status" value="1"/>
</dbReference>
<feature type="transmembrane region" description="Helical" evidence="2">
    <location>
        <begin position="163"/>
        <end position="179"/>
    </location>
</feature>
<dbReference type="PANTHER" id="PTHR42736:SF1">
    <property type="entry name" value="PROTEIN-GLUTAMINE GAMMA-GLUTAMYLTRANSFERASE"/>
    <property type="match status" value="1"/>
</dbReference>
<keyword evidence="2" id="KW-0472">Membrane</keyword>
<dbReference type="InterPro" id="IPR052901">
    <property type="entry name" value="Bact_TGase-like"/>
</dbReference>
<protein>
    <recommendedName>
        <fullName evidence="3">Transglutaminase-like domain-containing protein</fullName>
    </recommendedName>
</protein>
<organism evidence="4 5">
    <name type="scientific">Rathayibacter festucae DSM 15932</name>
    <dbReference type="NCBI Taxonomy" id="1328866"/>
    <lineage>
        <taxon>Bacteria</taxon>
        <taxon>Bacillati</taxon>
        <taxon>Actinomycetota</taxon>
        <taxon>Actinomycetes</taxon>
        <taxon>Micrococcales</taxon>
        <taxon>Microbacteriaceae</taxon>
        <taxon>Rathayibacter</taxon>
    </lineage>
</organism>
<dbReference type="AlphaFoldDB" id="A0A3Q9UW50"/>
<feature type="transmembrane region" description="Helical" evidence="2">
    <location>
        <begin position="615"/>
        <end position="634"/>
    </location>
</feature>
<dbReference type="Pfam" id="PF11992">
    <property type="entry name" value="TgpA_N"/>
    <property type="match status" value="1"/>
</dbReference>
<feature type="transmembrane region" description="Helical" evidence="2">
    <location>
        <begin position="137"/>
        <end position="156"/>
    </location>
</feature>
<dbReference type="InterPro" id="IPR021878">
    <property type="entry name" value="TgpA_N"/>
</dbReference>
<dbReference type="Gene3D" id="3.10.620.30">
    <property type="match status" value="1"/>
</dbReference>
<dbReference type="Pfam" id="PF01841">
    <property type="entry name" value="Transglut_core"/>
    <property type="match status" value="1"/>
</dbReference>
<dbReference type="SMART" id="SM00460">
    <property type="entry name" value="TGc"/>
    <property type="match status" value="1"/>
</dbReference>
<feature type="transmembrane region" description="Helical" evidence="2">
    <location>
        <begin position="216"/>
        <end position="237"/>
    </location>
</feature>
<dbReference type="EMBL" id="CP028137">
    <property type="protein sequence ID" value="AZZ51246.1"/>
    <property type="molecule type" value="Genomic_DNA"/>
</dbReference>
<accession>A0A3Q9UW50</accession>
<dbReference type="KEGG" id="rfs:C1I64_03755"/>
<feature type="region of interest" description="Disordered" evidence="1">
    <location>
        <begin position="555"/>
        <end position="607"/>
    </location>
</feature>
<reference evidence="4 5" key="1">
    <citation type="submission" date="2018-03" db="EMBL/GenBank/DDBJ databases">
        <title>Bacteriophage NCPPB3778 and a type I-E CRISPR drive the evolution of the US Biological Select Agent, Rathayibacter toxicus.</title>
        <authorList>
            <person name="Davis E.W.II."/>
            <person name="Tabima J.F."/>
            <person name="Weisberg A.J."/>
            <person name="Dantas Lopes L."/>
            <person name="Wiseman M.S."/>
            <person name="Wiseman M.S."/>
            <person name="Pupko T."/>
            <person name="Belcher M.S."/>
            <person name="Sechler A.J."/>
            <person name="Tancos M.A."/>
            <person name="Schroeder B.K."/>
            <person name="Murray T.D."/>
            <person name="Luster D.G."/>
            <person name="Schneider W.L."/>
            <person name="Rogers E."/>
            <person name="Andreote F.D."/>
            <person name="Grunwald N.J."/>
            <person name="Putnam M.L."/>
            <person name="Chang J.H."/>
        </authorList>
    </citation>
    <scope>NUCLEOTIDE SEQUENCE [LARGE SCALE GENOMIC DNA]</scope>
    <source>
        <strain evidence="4 5">DSM 15932</strain>
    </source>
</reference>
<evidence type="ECO:0000313" key="5">
    <source>
        <dbReference type="Proteomes" id="UP000285317"/>
    </source>
</evidence>
<feature type="transmembrane region" description="Helical" evidence="2">
    <location>
        <begin position="185"/>
        <end position="204"/>
    </location>
</feature>
<feature type="domain" description="Transglutaminase-like" evidence="3">
    <location>
        <begin position="475"/>
        <end position="550"/>
    </location>
</feature>
<keyword evidence="2" id="KW-0812">Transmembrane</keyword>
<proteinExistence type="predicted"/>
<keyword evidence="2" id="KW-1133">Transmembrane helix</keyword>
<evidence type="ECO:0000256" key="2">
    <source>
        <dbReference type="SAM" id="Phobius"/>
    </source>
</evidence>
<dbReference type="InterPro" id="IPR002931">
    <property type="entry name" value="Transglutaminase-like"/>
</dbReference>
<sequence length="759" mass="78757">MGAGPRAPGGRVSRRGRDARSGSVLLSVLLWLSLVTASSGIGRLLEGIGWLVQLAVAVGVVLAVPAAARAVRSHPVVPPILGTLAAVGVLTAMFVPGRALLFLVPTPGAIADAQTLAQAGFTSIAEQGLPAVADNGIAFLLVGGVVVLAWAADLFAFSVRLPALAGLFPATLLAVPAIIDPADVSWPSLLLTALVYLGILAVSARPERRAPRGGSLGAAVPSIAMAGVVVIAAGLVAGSAGGFTRVSTPSGVSGTLFNGSIDPVVALGADLRRPNPVTVLRYSTDSDLPVYLRVLTVSDFEGEDWAPSDTEETADIAAPIAPAGLGEAVPRETEEVDVSVETLRSRWLPVPYPVSELSGVGDGWLQDVQDGSIRGDATTRAGDEYQVQALRLEPDPQQLLDAPVPTGFERYLSLPEDVPEIVRSTATEVTADEVTAYDRARALQTFFRSSEFRYSEDTPAEEGYDGDGVGVLASFLEVREGYCVHFASAMAVMARELGIPSRLAIGYQPGSVVPSPGTELTSYRVQSSDLHAWPELYFEGVGWLPFEPTPSRGAPASYTLPSATTSAPSTTPGAAASAAPGAEPGETATPTPTASTATATPGALGGSTTSTAPVVTLWSLLVLLLLVPWLLRVVQRAVRRRRAADGSLEPAWAELVASARDLGVPVEDGESPRAQEALIADALGEDEGARAALRELRQGVERVRYAPVLAEQSAGWRAATTVVAGLRSSAGTGRRLSAAVAPRSVLPGLTRVRRPRSDL</sequence>